<dbReference type="InterPro" id="IPR023346">
    <property type="entry name" value="Lysozyme-like_dom_sf"/>
</dbReference>
<sequence>MATDALRLAHLHGAAAEELPELTETRVQRPVAVYPKRSELRRAEGRSGARRPRRDPETRAIAKPSPHRDEAPETRAIGGLLGHAVEESPETRAIGILGNPYDAALETRALRLPVEVPAESVAEGQQPYALRPSAAVLPLPGGVETHPTGLRMAPRHGPNAFRPAPSEQTVPIAVPAPAREAHYDLDEAPETRALDVPGWGEGLAADGVQAPAPAPAGLAAHDYGNPYYDPQGDVPGGLAAQPMRAPGRARQSGRPRTAQDRKKIGAARLLVLAMVVSAEGVALTSMGGTPHFGGKTSSELTGSLSASAVLADSAQREDAQLAAQQQASQVASLQLASGDSKVNAALAQAEAAAERIRLAEERRERALRDAQRNPKGIAKLLAADRGWGTSQFSCLDKLWTRESQWNYRAYNPSSGAYGIPQALPGSKMGSVASDWKTNPVTQIKWGLSYIADRYGTPCGAWAHSESVGWY</sequence>
<evidence type="ECO:0000256" key="1">
    <source>
        <dbReference type="SAM" id="Coils"/>
    </source>
</evidence>
<dbReference type="RefSeq" id="WP_398282437.1">
    <property type="nucleotide sequence ID" value="NZ_JBITLV010000005.1"/>
</dbReference>
<feature type="coiled-coil region" evidence="1">
    <location>
        <begin position="342"/>
        <end position="369"/>
    </location>
</feature>
<feature type="region of interest" description="Disordered" evidence="2">
    <location>
        <begin position="13"/>
        <end position="74"/>
    </location>
</feature>
<accession>A0ABW8AQD8</accession>
<gene>
    <name evidence="3" type="ORF">ACIB24_16050</name>
</gene>
<feature type="region of interest" description="Disordered" evidence="2">
    <location>
        <begin position="234"/>
        <end position="261"/>
    </location>
</feature>
<proteinExistence type="predicted"/>
<evidence type="ECO:0000256" key="2">
    <source>
        <dbReference type="SAM" id="MobiDB-lite"/>
    </source>
</evidence>
<evidence type="ECO:0008006" key="5">
    <source>
        <dbReference type="Google" id="ProtNLM"/>
    </source>
</evidence>
<comment type="caution">
    <text evidence="3">The sequence shown here is derived from an EMBL/GenBank/DDBJ whole genome shotgun (WGS) entry which is preliminary data.</text>
</comment>
<name>A0ABW8AQD8_9ACTN</name>
<organism evidence="3 4">
    <name type="scientific">Spongisporangium articulatum</name>
    <dbReference type="NCBI Taxonomy" id="3362603"/>
    <lineage>
        <taxon>Bacteria</taxon>
        <taxon>Bacillati</taxon>
        <taxon>Actinomycetota</taxon>
        <taxon>Actinomycetes</taxon>
        <taxon>Kineosporiales</taxon>
        <taxon>Kineosporiaceae</taxon>
        <taxon>Spongisporangium</taxon>
    </lineage>
</organism>
<feature type="compositionally biased region" description="Basic and acidic residues" evidence="2">
    <location>
        <begin position="36"/>
        <end position="47"/>
    </location>
</feature>
<evidence type="ECO:0000313" key="4">
    <source>
        <dbReference type="Proteomes" id="UP001612915"/>
    </source>
</evidence>
<evidence type="ECO:0000313" key="3">
    <source>
        <dbReference type="EMBL" id="MFI7588583.1"/>
    </source>
</evidence>
<protein>
    <recommendedName>
        <fullName evidence="5">Lytic transglycosylase domain-containing protein</fullName>
    </recommendedName>
</protein>
<keyword evidence="4" id="KW-1185">Reference proteome</keyword>
<dbReference type="EMBL" id="JBITLV010000005">
    <property type="protein sequence ID" value="MFI7588583.1"/>
    <property type="molecule type" value="Genomic_DNA"/>
</dbReference>
<reference evidence="3 4" key="1">
    <citation type="submission" date="2024-10" db="EMBL/GenBank/DDBJ databases">
        <title>The Natural Products Discovery Center: Release of the First 8490 Sequenced Strains for Exploring Actinobacteria Biosynthetic Diversity.</title>
        <authorList>
            <person name="Kalkreuter E."/>
            <person name="Kautsar S.A."/>
            <person name="Yang D."/>
            <person name="Bader C.D."/>
            <person name="Teijaro C.N."/>
            <person name="Fluegel L."/>
            <person name="Davis C.M."/>
            <person name="Simpson J.R."/>
            <person name="Lauterbach L."/>
            <person name="Steele A.D."/>
            <person name="Gui C."/>
            <person name="Meng S."/>
            <person name="Li G."/>
            <person name="Viehrig K."/>
            <person name="Ye F."/>
            <person name="Su P."/>
            <person name="Kiefer A.F."/>
            <person name="Nichols A."/>
            <person name="Cepeda A.J."/>
            <person name="Yan W."/>
            <person name="Fan B."/>
            <person name="Jiang Y."/>
            <person name="Adhikari A."/>
            <person name="Zheng C.-J."/>
            <person name="Schuster L."/>
            <person name="Cowan T.M."/>
            <person name="Smanski M.J."/>
            <person name="Chevrette M.G."/>
            <person name="De Carvalho L.P.S."/>
            <person name="Shen B."/>
        </authorList>
    </citation>
    <scope>NUCLEOTIDE SEQUENCE [LARGE SCALE GENOMIC DNA]</scope>
    <source>
        <strain evidence="3 4">NPDC049639</strain>
    </source>
</reference>
<dbReference type="SUPFAM" id="SSF53955">
    <property type="entry name" value="Lysozyme-like"/>
    <property type="match status" value="1"/>
</dbReference>
<dbReference type="Proteomes" id="UP001612915">
    <property type="component" value="Unassembled WGS sequence"/>
</dbReference>
<feature type="compositionally biased region" description="Basic and acidic residues" evidence="2">
    <location>
        <begin position="54"/>
        <end position="73"/>
    </location>
</feature>
<keyword evidence="1" id="KW-0175">Coiled coil</keyword>